<evidence type="ECO:0000256" key="6">
    <source>
        <dbReference type="SAM" id="Phobius"/>
    </source>
</evidence>
<dbReference type="RefSeq" id="WP_162656568.1">
    <property type="nucleotide sequence ID" value="NZ_LR593887.1"/>
</dbReference>
<feature type="domain" description="SSD" evidence="7">
    <location>
        <begin position="362"/>
        <end position="455"/>
    </location>
</feature>
<evidence type="ECO:0000313" key="9">
    <source>
        <dbReference type="Proteomes" id="UP000464378"/>
    </source>
</evidence>
<dbReference type="InParanoid" id="A0A6C2YJR9"/>
<evidence type="ECO:0000256" key="4">
    <source>
        <dbReference type="ARBA" id="ARBA00022989"/>
    </source>
</evidence>
<keyword evidence="5 6" id="KW-0472">Membrane</keyword>
<dbReference type="AlphaFoldDB" id="A0A6C2YJR9"/>
<feature type="transmembrane region" description="Helical" evidence="6">
    <location>
        <begin position="786"/>
        <end position="810"/>
    </location>
</feature>
<evidence type="ECO:0000256" key="2">
    <source>
        <dbReference type="ARBA" id="ARBA00022475"/>
    </source>
</evidence>
<feature type="transmembrane region" description="Helical" evidence="6">
    <location>
        <begin position="759"/>
        <end position="779"/>
    </location>
</feature>
<protein>
    <recommendedName>
        <fullName evidence="7">SSD domain-containing protein</fullName>
    </recommendedName>
</protein>
<feature type="transmembrane region" description="Helical" evidence="6">
    <location>
        <begin position="331"/>
        <end position="350"/>
    </location>
</feature>
<evidence type="ECO:0000256" key="1">
    <source>
        <dbReference type="ARBA" id="ARBA00004651"/>
    </source>
</evidence>
<dbReference type="PROSITE" id="PS50156">
    <property type="entry name" value="SSD"/>
    <property type="match status" value="1"/>
</dbReference>
<feature type="transmembrane region" description="Helical" evidence="6">
    <location>
        <begin position="854"/>
        <end position="874"/>
    </location>
</feature>
<evidence type="ECO:0000256" key="5">
    <source>
        <dbReference type="ARBA" id="ARBA00023136"/>
    </source>
</evidence>
<dbReference type="InterPro" id="IPR050545">
    <property type="entry name" value="Mycobact_MmpL"/>
</dbReference>
<feature type="transmembrane region" description="Helical" evidence="6">
    <location>
        <begin position="880"/>
        <end position="903"/>
    </location>
</feature>
<dbReference type="Gene3D" id="1.20.1640.10">
    <property type="entry name" value="Multidrug efflux transporter AcrB transmembrane domain"/>
    <property type="match status" value="2"/>
</dbReference>
<dbReference type="Proteomes" id="UP000464378">
    <property type="component" value="Chromosome"/>
</dbReference>
<feature type="transmembrane region" description="Helical" evidence="6">
    <location>
        <begin position="401"/>
        <end position="420"/>
    </location>
</feature>
<dbReference type="KEGG" id="tim:GMBLW1_26070"/>
<feature type="transmembrane region" description="Helical" evidence="6">
    <location>
        <begin position="432"/>
        <end position="455"/>
    </location>
</feature>
<accession>A0A6C2YJR9</accession>
<keyword evidence="9" id="KW-1185">Reference proteome</keyword>
<sequence length="930" mass="102322">MTACNPTSSSTNWLERVLERTIRWVIAHPRFVIVGATLLLIASLFLAATQLEYHTQRNDLMSSHKDYQQRWNTYLQEFGDDDDLVILLEGQSSQLLRQAVDAFAAKLQEHPDRFDRLFAKADLRSLQDRALLYLSLDEIRTIQARLEPMNLLLGPLAPMTWRTLTLDSMLMKTTWSLEQLRDGRPVESTDLQLLQRLVPIARSAQASLQSENHYQSPWSTVLDRPVDSQQTLAEPHYCLNADGTLAFLVVRPKKLGSSFTPAAEAIAFVRDLIRDQQANFPDIRFGLTGLPVLENDEMLAAQRDSNQAGWLALLGVAVLYLVVYRSLRYPFLTVVTLLTGTIWALGWLTLTVGHLNLLSATFAVMLIGMGDYGVLWIARFETDRSTGISSTEAMLATARHAGPSIVTAAMTTSLAFFATMLADFQGVVELGWIAGCGVLLCAVACFTVMPAMLILSERRNERRATPQESPTIVPITRAAALAAWLPFAARRPRWVLAGAVAIAFVSAISASKLTYDHNLLNMQDPSLDSVAWERVLVDRVQGAGWHALSMAETPEQAIALKAKYEQLPEVGLVTEVASLIPAQQSEKLPLLRQIHDLLLYIPAPKDLPPLPPVDVPQLLTKLQRAIDRLATLPKQPNIPAELPAALADFAQQLRQTDPQLARQRLNAMQTRMVRDLSTDLNRLKSVTNPRPIAIADLPTDLRDRYIGKSGVWLVRAFAKASLWDFDALTQFVAAARTVDPQVTGKPFGTLEGLRTMKAGFQWAGLYALIAITLVLLADFRQLQPTLLALVPLALGVLMSMGILALCGIALNPANLIALPLIVGVGVDNGVHVLHDYRSGNRKRPYRLGSAVGRGILVAALTTMLGFGTLMIGSHRGQSSLGLTLTLGVGCCMLASLLVLPAILRWLDERRLNSPTTIPTKPLPHPKRLAA</sequence>
<dbReference type="EMBL" id="LR593887">
    <property type="protein sequence ID" value="VTR98152.1"/>
    <property type="molecule type" value="Genomic_DNA"/>
</dbReference>
<name>A0A6C2YJR9_9BACT</name>
<keyword evidence="2" id="KW-1003">Cell membrane</keyword>
<comment type="subcellular location">
    <subcellularLocation>
        <location evidence="1">Cell membrane</location>
        <topology evidence="1">Multi-pass membrane protein</topology>
    </subcellularLocation>
</comment>
<evidence type="ECO:0000313" key="8">
    <source>
        <dbReference type="EMBL" id="VIP01353.1"/>
    </source>
</evidence>
<dbReference type="GO" id="GO:0005886">
    <property type="term" value="C:plasma membrane"/>
    <property type="evidence" value="ECO:0007669"/>
    <property type="project" value="UniProtKB-SubCell"/>
</dbReference>
<keyword evidence="4 6" id="KW-1133">Transmembrane helix</keyword>
<dbReference type="EMBL" id="LR586016">
    <property type="protein sequence ID" value="VIP01353.1"/>
    <property type="molecule type" value="Genomic_DNA"/>
</dbReference>
<feature type="transmembrane region" description="Helical" evidence="6">
    <location>
        <begin position="308"/>
        <end position="324"/>
    </location>
</feature>
<dbReference type="PANTHER" id="PTHR33406">
    <property type="entry name" value="MEMBRANE PROTEIN MJ1562-RELATED"/>
    <property type="match status" value="1"/>
</dbReference>
<organism evidence="8">
    <name type="scientific">Tuwongella immobilis</name>
    <dbReference type="NCBI Taxonomy" id="692036"/>
    <lineage>
        <taxon>Bacteria</taxon>
        <taxon>Pseudomonadati</taxon>
        <taxon>Planctomycetota</taxon>
        <taxon>Planctomycetia</taxon>
        <taxon>Gemmatales</taxon>
        <taxon>Gemmataceae</taxon>
        <taxon>Tuwongella</taxon>
    </lineage>
</organism>
<proteinExistence type="predicted"/>
<feature type="transmembrane region" description="Helical" evidence="6">
    <location>
        <begin position="31"/>
        <end position="51"/>
    </location>
</feature>
<dbReference type="PANTHER" id="PTHR33406:SF13">
    <property type="entry name" value="MEMBRANE PROTEIN YDFJ"/>
    <property type="match status" value="1"/>
</dbReference>
<dbReference type="InterPro" id="IPR004869">
    <property type="entry name" value="MMPL_dom"/>
</dbReference>
<keyword evidence="3 6" id="KW-0812">Transmembrane</keyword>
<dbReference type="SUPFAM" id="SSF82866">
    <property type="entry name" value="Multidrug efflux transporter AcrB transmembrane domain"/>
    <property type="match status" value="2"/>
</dbReference>
<dbReference type="InterPro" id="IPR000731">
    <property type="entry name" value="SSD"/>
</dbReference>
<gene>
    <name evidence="8" type="ORF">GMBLW1_26070</name>
</gene>
<reference evidence="8" key="1">
    <citation type="submission" date="2019-04" db="EMBL/GenBank/DDBJ databases">
        <authorList>
            <consortium name="Science for Life Laboratories"/>
        </authorList>
    </citation>
    <scope>NUCLEOTIDE SEQUENCE</scope>
    <source>
        <strain evidence="8">MBLW1</strain>
    </source>
</reference>
<dbReference type="Pfam" id="PF03176">
    <property type="entry name" value="MMPL"/>
    <property type="match status" value="2"/>
</dbReference>
<evidence type="ECO:0000259" key="7">
    <source>
        <dbReference type="PROSITE" id="PS50156"/>
    </source>
</evidence>
<feature type="transmembrane region" description="Helical" evidence="6">
    <location>
        <begin position="356"/>
        <end position="380"/>
    </location>
</feature>
<evidence type="ECO:0000256" key="3">
    <source>
        <dbReference type="ARBA" id="ARBA00022692"/>
    </source>
</evidence>